<dbReference type="AlphaFoldDB" id="A0A6A5FTD4"/>
<feature type="region of interest" description="Disordered" evidence="1">
    <location>
        <begin position="1"/>
        <end position="90"/>
    </location>
</feature>
<protein>
    <submittedName>
        <fullName evidence="2">Uncharacterized protein</fullName>
    </submittedName>
</protein>
<dbReference type="KEGG" id="crq:GCK72_022305"/>
<feature type="compositionally biased region" description="Polar residues" evidence="1">
    <location>
        <begin position="362"/>
        <end position="375"/>
    </location>
</feature>
<proteinExistence type="predicted"/>
<dbReference type="CTD" id="78777402"/>
<dbReference type="GeneID" id="78777402"/>
<evidence type="ECO:0000313" key="2">
    <source>
        <dbReference type="EMBL" id="KAF1745858.1"/>
    </source>
</evidence>
<evidence type="ECO:0000256" key="1">
    <source>
        <dbReference type="SAM" id="MobiDB-lite"/>
    </source>
</evidence>
<dbReference type="Proteomes" id="UP000483820">
    <property type="component" value="Chromosome X"/>
</dbReference>
<evidence type="ECO:0000313" key="3">
    <source>
        <dbReference type="Proteomes" id="UP000483820"/>
    </source>
</evidence>
<organism evidence="2 3">
    <name type="scientific">Caenorhabditis remanei</name>
    <name type="common">Caenorhabditis vulgaris</name>
    <dbReference type="NCBI Taxonomy" id="31234"/>
    <lineage>
        <taxon>Eukaryota</taxon>
        <taxon>Metazoa</taxon>
        <taxon>Ecdysozoa</taxon>
        <taxon>Nematoda</taxon>
        <taxon>Chromadorea</taxon>
        <taxon>Rhabditida</taxon>
        <taxon>Rhabditina</taxon>
        <taxon>Rhabditomorpha</taxon>
        <taxon>Rhabditoidea</taxon>
        <taxon>Rhabditidae</taxon>
        <taxon>Peloderinae</taxon>
        <taxon>Caenorhabditis</taxon>
    </lineage>
</organism>
<dbReference type="RefSeq" id="XP_053578313.1">
    <property type="nucleotide sequence ID" value="XM_053734747.1"/>
</dbReference>
<comment type="caution">
    <text evidence="2">The sequence shown here is derived from an EMBL/GenBank/DDBJ whole genome shotgun (WGS) entry which is preliminary data.</text>
</comment>
<accession>A0A6A5FTD4</accession>
<dbReference type="EMBL" id="WUAV01000006">
    <property type="protein sequence ID" value="KAF1745858.1"/>
    <property type="molecule type" value="Genomic_DNA"/>
</dbReference>
<gene>
    <name evidence="2" type="ORF">GCK72_022305</name>
</gene>
<sequence length="375" mass="42077">MASHQEQVLQLEVENEEMVTAETRGPHTPPPVDFNQSGPLVPQTNRRSHSRSTSNQPSEIPPKRGKMNDEDADEAENPDDAHSVKSEDYTLEPRITVDELLIDGNNSKSINKKLYMPTLPEIRGMHQSIENMELTIAANCAPQSIPPDWIKNSNQISANLAAILRTNNDLIRANNSTTAALQRLVTLATKDQKTDLQKEWLKGFQDLAHDNKETRRAIHKVETAVEQLEGSMLRQAEPQILQLDPLDKEERDTVSTAQKVNRGCVLCQRQNHPTDICKSYVGSDRIQRAQQLNICIRCLEVNPNPQRGKHTGCPSENIKCRRCVGKVIDSRAANHNVAFCSYKALKDERSADAPQPPRKNKTSQPSTSAQSRFFN</sequence>
<reference evidence="2 3" key="1">
    <citation type="submission" date="2019-12" db="EMBL/GenBank/DDBJ databases">
        <title>Chromosome-level assembly of the Caenorhabditis remanei genome.</title>
        <authorList>
            <person name="Teterina A.A."/>
            <person name="Willis J.H."/>
            <person name="Phillips P.C."/>
        </authorList>
    </citation>
    <scope>NUCLEOTIDE SEQUENCE [LARGE SCALE GENOMIC DNA]</scope>
    <source>
        <strain evidence="2 3">PX506</strain>
        <tissue evidence="2">Whole organism</tissue>
    </source>
</reference>
<feature type="compositionally biased region" description="Low complexity" evidence="1">
    <location>
        <begin position="1"/>
        <end position="12"/>
    </location>
</feature>
<feature type="region of interest" description="Disordered" evidence="1">
    <location>
        <begin position="348"/>
        <end position="375"/>
    </location>
</feature>
<feature type="compositionally biased region" description="Basic and acidic residues" evidence="1">
    <location>
        <begin position="79"/>
        <end position="88"/>
    </location>
</feature>
<name>A0A6A5FTD4_CAERE</name>